<gene>
    <name evidence="2" type="ORF">AMTR_s00101p00151910</name>
</gene>
<feature type="region of interest" description="Disordered" evidence="1">
    <location>
        <begin position="123"/>
        <end position="154"/>
    </location>
</feature>
<dbReference type="OMA" id="WHDRICD"/>
<evidence type="ECO:0000256" key="1">
    <source>
        <dbReference type="SAM" id="MobiDB-lite"/>
    </source>
</evidence>
<accession>W1NV42</accession>
<dbReference type="eggNOG" id="ENOG502S012">
    <property type="taxonomic scope" value="Eukaryota"/>
</dbReference>
<dbReference type="PANTHER" id="PTHR47592:SF27">
    <property type="entry name" value="OS08G0421700 PROTEIN"/>
    <property type="match status" value="1"/>
</dbReference>
<dbReference type="Proteomes" id="UP000017836">
    <property type="component" value="Unassembled WGS sequence"/>
</dbReference>
<proteinExistence type="predicted"/>
<keyword evidence="3" id="KW-1185">Reference proteome</keyword>
<dbReference type="EMBL" id="KI395058">
    <property type="protein sequence ID" value="ERM99125.1"/>
    <property type="molecule type" value="Genomic_DNA"/>
</dbReference>
<organism evidence="2 3">
    <name type="scientific">Amborella trichopoda</name>
    <dbReference type="NCBI Taxonomy" id="13333"/>
    <lineage>
        <taxon>Eukaryota</taxon>
        <taxon>Viridiplantae</taxon>
        <taxon>Streptophyta</taxon>
        <taxon>Embryophyta</taxon>
        <taxon>Tracheophyta</taxon>
        <taxon>Spermatophyta</taxon>
        <taxon>Magnoliopsida</taxon>
        <taxon>Amborellales</taxon>
        <taxon>Amborellaceae</taxon>
        <taxon>Amborella</taxon>
    </lineage>
</organism>
<dbReference type="AlphaFoldDB" id="W1NV42"/>
<evidence type="ECO:0000313" key="2">
    <source>
        <dbReference type="EMBL" id="ERM99125.1"/>
    </source>
</evidence>
<reference evidence="3" key="1">
    <citation type="journal article" date="2013" name="Science">
        <title>The Amborella genome and the evolution of flowering plants.</title>
        <authorList>
            <consortium name="Amborella Genome Project"/>
        </authorList>
    </citation>
    <scope>NUCLEOTIDE SEQUENCE [LARGE SCALE GENOMIC DNA]</scope>
</reference>
<evidence type="ECO:0000313" key="3">
    <source>
        <dbReference type="Proteomes" id="UP000017836"/>
    </source>
</evidence>
<sequence length="154" mass="18234">MSTAKELWEVLEAKYKEDACRKKYLISRYLNFKITEENLVLAQIHDFQIIANELASNGIKFDNLFHVEAIIDKLLPSWKDYKNTLMHKSEDFSLEQLMTHLRIEEETRLRDKKEYKSQMAIRAHAVEGSRKKKPTTEKGMKIEDNKEEKKDSKV</sequence>
<dbReference type="PANTHER" id="PTHR47592">
    <property type="entry name" value="PBF68 PROTEIN"/>
    <property type="match status" value="1"/>
</dbReference>
<evidence type="ECO:0008006" key="4">
    <source>
        <dbReference type="Google" id="ProtNLM"/>
    </source>
</evidence>
<dbReference type="Gramene" id="ERM99125">
    <property type="protein sequence ID" value="ERM99125"/>
    <property type="gene ID" value="AMTR_s00101p00151910"/>
</dbReference>
<dbReference type="HOGENOM" id="CLU_1706652_0_0_1"/>
<feature type="compositionally biased region" description="Basic and acidic residues" evidence="1">
    <location>
        <begin position="124"/>
        <end position="154"/>
    </location>
</feature>
<protein>
    <recommendedName>
        <fullName evidence="4">Zinc finger, CCHC-type</fullName>
    </recommendedName>
</protein>
<name>W1NV42_AMBTC</name>
<dbReference type="Pfam" id="PF14223">
    <property type="entry name" value="Retrotran_gag_2"/>
    <property type="match status" value="1"/>
</dbReference>